<reference evidence="2" key="1">
    <citation type="submission" date="2018-10" db="EMBL/GenBank/DDBJ databases">
        <title>Fifty Aureobasidium pullulans genomes reveal a recombining polyextremotolerant generalist.</title>
        <authorList>
            <person name="Gostincar C."/>
            <person name="Turk M."/>
            <person name="Zajc J."/>
            <person name="Gunde-Cimerman N."/>
        </authorList>
    </citation>
    <scope>NUCLEOTIDE SEQUENCE [LARGE SCALE GENOMIC DNA]</scope>
    <source>
        <strain evidence="2">EXF-10085</strain>
    </source>
</reference>
<evidence type="ECO:0000256" key="1">
    <source>
        <dbReference type="SAM" id="MobiDB-lite"/>
    </source>
</evidence>
<evidence type="ECO:0000313" key="2">
    <source>
        <dbReference type="EMBL" id="THX14397.1"/>
    </source>
</evidence>
<feature type="region of interest" description="Disordered" evidence="1">
    <location>
        <begin position="1"/>
        <end position="40"/>
    </location>
</feature>
<feature type="compositionally biased region" description="Low complexity" evidence="1">
    <location>
        <begin position="14"/>
        <end position="24"/>
    </location>
</feature>
<sequence length="519" mass="57695">MPPKRRTHDDDASGSDAGSDFSAPAPAPAKRVRKSFGTTASAPASHTLESLLTLPHDELAKHAYDLQTQLSTLQESGGSGGEVWSDDKVAERAKKTRDVCAAEIKKQMKWQPRYIEFTPQKHLSFWRFFYLQSCWCVRIRVEVSRQVARLFAAGSLSSASVISNAVDPGAGFNLALDYGTASVWYANGTAVDIVKIEGGPAYKHFMHSVTAEFRLDVPENDWGQQKLGFMPFQDYLPTWATAKPVNPNADAITWMIKGLKAATEAYVEEPMTAVRISIPFAISRGSSFDSTMRTAVESLGLDYMGARLGSTAITSIYDLEGECDLNIYPAPDHKTTVDDPERIYLAIDYSRAGISAFLVSEECSVTEILRKFYNTSLGADANFAGMRNQLSRSLEDLTCRPFDDLSYTYPSELSELLLLNNLGSTYPSEISELVLLGESAGNVMLHEILEEVLGRDYTALKAASDKRADEHLPVFAGSRAVAMQVQAHQEYISTRGWDEQRRDWMDKDVSEKQHERWWS</sequence>
<dbReference type="EMBL" id="QZAS01000008">
    <property type="protein sequence ID" value="THX14397.1"/>
    <property type="molecule type" value="Genomic_DNA"/>
</dbReference>
<accession>A0A4S9D4V0</accession>
<dbReference type="AlphaFoldDB" id="A0A4S9D4V0"/>
<protein>
    <recommendedName>
        <fullName evidence="3">Actin-like ATPase domain-containing protein</fullName>
    </recommendedName>
</protein>
<comment type="caution">
    <text evidence="2">The sequence shown here is derived from an EMBL/GenBank/DDBJ whole genome shotgun (WGS) entry which is preliminary data.</text>
</comment>
<organism evidence="2">
    <name type="scientific">Aureobasidium pullulans</name>
    <name type="common">Black yeast</name>
    <name type="synonym">Pullularia pullulans</name>
    <dbReference type="NCBI Taxonomy" id="5580"/>
    <lineage>
        <taxon>Eukaryota</taxon>
        <taxon>Fungi</taxon>
        <taxon>Dikarya</taxon>
        <taxon>Ascomycota</taxon>
        <taxon>Pezizomycotina</taxon>
        <taxon>Dothideomycetes</taxon>
        <taxon>Dothideomycetidae</taxon>
        <taxon>Dothideales</taxon>
        <taxon>Saccotheciaceae</taxon>
        <taxon>Aureobasidium</taxon>
    </lineage>
</organism>
<gene>
    <name evidence="2" type="ORF">D6D13_03094</name>
</gene>
<proteinExistence type="predicted"/>
<name>A0A4S9D4V0_AURPU</name>
<evidence type="ECO:0008006" key="3">
    <source>
        <dbReference type="Google" id="ProtNLM"/>
    </source>
</evidence>